<dbReference type="GO" id="GO:0005763">
    <property type="term" value="C:mitochondrial small ribosomal subunit"/>
    <property type="evidence" value="ECO:0007669"/>
    <property type="project" value="TreeGrafter"/>
</dbReference>
<evidence type="ECO:0000256" key="2">
    <source>
        <dbReference type="ARBA" id="ARBA00006668"/>
    </source>
</evidence>
<dbReference type="InterPro" id="IPR023803">
    <property type="entry name" value="Ribosomal_bS16_dom_sf"/>
</dbReference>
<dbReference type="InterPro" id="IPR000307">
    <property type="entry name" value="Ribosomal_bS16"/>
</dbReference>
<evidence type="ECO:0000313" key="9">
    <source>
        <dbReference type="Proteomes" id="UP001208570"/>
    </source>
</evidence>
<evidence type="ECO:0000256" key="7">
    <source>
        <dbReference type="ARBA" id="ARBA00035438"/>
    </source>
</evidence>
<keyword evidence="4" id="KW-0496">Mitochondrion</keyword>
<dbReference type="SUPFAM" id="SSF54565">
    <property type="entry name" value="Ribosomal protein S16"/>
    <property type="match status" value="1"/>
</dbReference>
<comment type="caution">
    <text evidence="8">The sequence shown here is derived from an EMBL/GenBank/DDBJ whole genome shotgun (WGS) entry which is preliminary data.</text>
</comment>
<dbReference type="FunFam" id="3.30.1320.10:FF:000004">
    <property type="entry name" value="28S ribosomal protein S16, mitochondrial"/>
    <property type="match status" value="1"/>
</dbReference>
<reference evidence="8" key="1">
    <citation type="journal article" date="2023" name="Mol. Biol. Evol.">
        <title>Third-Generation Sequencing Reveals the Adaptive Role of the Epigenome in Three Deep-Sea Polychaetes.</title>
        <authorList>
            <person name="Perez M."/>
            <person name="Aroh O."/>
            <person name="Sun Y."/>
            <person name="Lan Y."/>
            <person name="Juniper S.K."/>
            <person name="Young C.R."/>
            <person name="Angers B."/>
            <person name="Qian P.Y."/>
        </authorList>
    </citation>
    <scope>NUCLEOTIDE SEQUENCE</scope>
    <source>
        <strain evidence="8">P08H-3</strain>
    </source>
</reference>
<evidence type="ECO:0000256" key="5">
    <source>
        <dbReference type="ARBA" id="ARBA00023274"/>
    </source>
</evidence>
<evidence type="ECO:0000313" key="8">
    <source>
        <dbReference type="EMBL" id="KAK2154017.1"/>
    </source>
</evidence>
<evidence type="ECO:0000256" key="4">
    <source>
        <dbReference type="ARBA" id="ARBA00023128"/>
    </source>
</evidence>
<proteinExistence type="inferred from homology"/>
<organism evidence="8 9">
    <name type="scientific">Paralvinella palmiformis</name>
    <dbReference type="NCBI Taxonomy" id="53620"/>
    <lineage>
        <taxon>Eukaryota</taxon>
        <taxon>Metazoa</taxon>
        <taxon>Spiralia</taxon>
        <taxon>Lophotrochozoa</taxon>
        <taxon>Annelida</taxon>
        <taxon>Polychaeta</taxon>
        <taxon>Sedentaria</taxon>
        <taxon>Canalipalpata</taxon>
        <taxon>Terebellida</taxon>
        <taxon>Terebelliformia</taxon>
        <taxon>Alvinellidae</taxon>
        <taxon>Paralvinella</taxon>
    </lineage>
</organism>
<dbReference type="GO" id="GO:0005743">
    <property type="term" value="C:mitochondrial inner membrane"/>
    <property type="evidence" value="ECO:0007669"/>
    <property type="project" value="UniProtKB-ARBA"/>
</dbReference>
<comment type="subcellular location">
    <subcellularLocation>
        <location evidence="1">Mitochondrion</location>
    </subcellularLocation>
</comment>
<dbReference type="GO" id="GO:0003735">
    <property type="term" value="F:structural constituent of ribosome"/>
    <property type="evidence" value="ECO:0007669"/>
    <property type="project" value="InterPro"/>
</dbReference>
<dbReference type="AlphaFoldDB" id="A0AAD9JJ91"/>
<dbReference type="NCBIfam" id="TIGR00002">
    <property type="entry name" value="S16"/>
    <property type="match status" value="1"/>
</dbReference>
<dbReference type="EMBL" id="JAODUP010000279">
    <property type="protein sequence ID" value="KAK2154017.1"/>
    <property type="molecule type" value="Genomic_DNA"/>
</dbReference>
<gene>
    <name evidence="8" type="ORF">LSH36_279g03113</name>
</gene>
<dbReference type="Pfam" id="PF00886">
    <property type="entry name" value="Ribosomal_S16"/>
    <property type="match status" value="1"/>
</dbReference>
<protein>
    <recommendedName>
        <fullName evidence="6">Small ribosomal subunit protein bS16m</fullName>
    </recommendedName>
    <alternativeName>
        <fullName evidence="7">28S ribosomal protein S16, mitochondrial</fullName>
    </alternativeName>
</protein>
<evidence type="ECO:0000256" key="6">
    <source>
        <dbReference type="ARBA" id="ARBA00035263"/>
    </source>
</evidence>
<dbReference type="PANTHER" id="PTHR12919:SF20">
    <property type="entry name" value="SMALL RIBOSOMAL SUBUNIT PROTEIN BS16M"/>
    <property type="match status" value="1"/>
</dbReference>
<dbReference type="Proteomes" id="UP001208570">
    <property type="component" value="Unassembled WGS sequence"/>
</dbReference>
<dbReference type="PANTHER" id="PTHR12919">
    <property type="entry name" value="30S RIBOSOMAL PROTEIN S16"/>
    <property type="match status" value="1"/>
</dbReference>
<keyword evidence="5" id="KW-0687">Ribonucleoprotein</keyword>
<keyword evidence="3" id="KW-0689">Ribosomal protein</keyword>
<comment type="similarity">
    <text evidence="2">Belongs to the bacterial ribosomal protein bS16 family.</text>
</comment>
<keyword evidence="9" id="KW-1185">Reference proteome</keyword>
<dbReference type="Gene3D" id="3.30.1320.10">
    <property type="match status" value="1"/>
</dbReference>
<name>A0AAD9JJ91_9ANNE</name>
<sequence>MPRRTLLAIRLTLHGCANRPFYHLVVMHAYKGRDNRVIEQIGSFDPLPNYKNEKLVGISFDRFNYWYSHGNVILTRPVEKLMGLCGYFPLHPMTYIKANRNRAKAKLEAEKRENVESSEEVPVS</sequence>
<accession>A0AAD9JJ91</accession>
<dbReference type="GO" id="GO:0032543">
    <property type="term" value="P:mitochondrial translation"/>
    <property type="evidence" value="ECO:0007669"/>
    <property type="project" value="TreeGrafter"/>
</dbReference>
<evidence type="ECO:0000256" key="3">
    <source>
        <dbReference type="ARBA" id="ARBA00022980"/>
    </source>
</evidence>
<evidence type="ECO:0000256" key="1">
    <source>
        <dbReference type="ARBA" id="ARBA00004173"/>
    </source>
</evidence>